<dbReference type="Gene3D" id="3.40.50.300">
    <property type="entry name" value="P-loop containing nucleotide triphosphate hydrolases"/>
    <property type="match status" value="1"/>
</dbReference>
<dbReference type="PANTHER" id="PTHR47691">
    <property type="entry name" value="REGULATOR-RELATED"/>
    <property type="match status" value="1"/>
</dbReference>
<dbReference type="PROSITE" id="PS50043">
    <property type="entry name" value="HTH_LUXR_2"/>
    <property type="match status" value="1"/>
</dbReference>
<dbReference type="AlphaFoldDB" id="A0A3A4K3Y5"/>
<dbReference type="SUPFAM" id="SSF46894">
    <property type="entry name" value="C-terminal effector domain of the bipartite response regulators"/>
    <property type="match status" value="1"/>
</dbReference>
<dbReference type="Pfam" id="PF00196">
    <property type="entry name" value="GerE"/>
    <property type="match status" value="1"/>
</dbReference>
<dbReference type="GO" id="GO:0006355">
    <property type="term" value="P:regulation of DNA-templated transcription"/>
    <property type="evidence" value="ECO:0007669"/>
    <property type="project" value="InterPro"/>
</dbReference>
<gene>
    <name evidence="2" type="ORF">D5S18_00680</name>
</gene>
<evidence type="ECO:0000313" key="2">
    <source>
        <dbReference type="EMBL" id="RJO79824.1"/>
    </source>
</evidence>
<dbReference type="InterPro" id="IPR027417">
    <property type="entry name" value="P-loop_NTPase"/>
</dbReference>
<feature type="domain" description="HTH luxR-type" evidence="1">
    <location>
        <begin position="741"/>
        <end position="806"/>
    </location>
</feature>
<organism evidence="2 3">
    <name type="scientific">Nocardia panacis</name>
    <dbReference type="NCBI Taxonomy" id="2340916"/>
    <lineage>
        <taxon>Bacteria</taxon>
        <taxon>Bacillati</taxon>
        <taxon>Actinomycetota</taxon>
        <taxon>Actinomycetes</taxon>
        <taxon>Mycobacteriales</taxon>
        <taxon>Nocardiaceae</taxon>
        <taxon>Nocardia</taxon>
    </lineage>
</organism>
<comment type="caution">
    <text evidence="2">The sequence shown here is derived from an EMBL/GenBank/DDBJ whole genome shotgun (WGS) entry which is preliminary data.</text>
</comment>
<dbReference type="SMART" id="SM00421">
    <property type="entry name" value="HTH_LUXR"/>
    <property type="match status" value="1"/>
</dbReference>
<dbReference type="InterPro" id="IPR000792">
    <property type="entry name" value="Tscrpt_reg_LuxR_C"/>
</dbReference>
<dbReference type="Proteomes" id="UP000266677">
    <property type="component" value="Unassembled WGS sequence"/>
</dbReference>
<name>A0A3A4K3Y5_9NOCA</name>
<dbReference type="PANTHER" id="PTHR47691:SF3">
    <property type="entry name" value="HTH-TYPE TRANSCRIPTIONAL REGULATOR RV0890C-RELATED"/>
    <property type="match status" value="1"/>
</dbReference>
<protein>
    <submittedName>
        <fullName evidence="2">LuxR family transcriptional regulator</fullName>
    </submittedName>
</protein>
<evidence type="ECO:0000259" key="1">
    <source>
        <dbReference type="PROSITE" id="PS50043"/>
    </source>
</evidence>
<accession>A0A3A4K3Y5</accession>
<dbReference type="EMBL" id="QZFU01000006">
    <property type="protein sequence ID" value="RJO79824.1"/>
    <property type="molecule type" value="Genomic_DNA"/>
</dbReference>
<evidence type="ECO:0000313" key="3">
    <source>
        <dbReference type="Proteomes" id="UP000266677"/>
    </source>
</evidence>
<dbReference type="InterPro" id="IPR036388">
    <property type="entry name" value="WH-like_DNA-bd_sf"/>
</dbReference>
<dbReference type="SUPFAM" id="SSF52540">
    <property type="entry name" value="P-loop containing nucleoside triphosphate hydrolases"/>
    <property type="match status" value="1"/>
</dbReference>
<sequence>MELERIESLLDAGARLITLVGPGGIGKTRLAAEALRRAHRARPRPVYWARLAELGWDRGMVAEDVVHSIVRTDVGPRSVQDLRMSTFTTNDLATSVTTSDGPEDNRVLVLDNCEHVLASVGRVISDLLAATPGLKIVATSREPIGWVDEYIVAVPPLSATHASELFLRRAELTGRPVPDKARQWEIVAEICRHVDHNPLFIQLAAARLRHQPPGKVLSELDGGAADKRLAWAHGARSGADTRHRGVYDVIAWSFALCAPEEQLLLERMSIFAAGYETDREESPRNGIELDAVVEVCADAALPAEEIERTLERLVERSLVTACLTASSVRWYLVESVRVFARERLLRRAPAEADEVGRRHRRYYRDRVSRGRANWYGPGEQAWMDWARSACDNIMMAVETGLSDPEEALIALDAATQLLTMWIPFVKCGGRAVSRLTKRALEATNAVTPVPRQLQLRATSLLCWVAMWQGNTAEARTLLDDAVAATLPRGFPGLFWRAAPEIDHGLPASVEWMWALELLHQHRDITAITVIARARAKYVAEGDQQGAERARMFAVIGAAMLGDRRVALGETEVYLQRSTSARSTWSLGIARVLRSVALARHGFCDQALSLTHTVCTEDLLEGDTWIAGWVALARAVALGRALADAPARGMDAVTTATEIARLIGGFRTAHRSLGTAIDRIPLVAVEMEFTTRVAVEVLGAPRYAAAETDGAGLRPEHDELQRYMRGQLPPERLTPVAVPASEDSRWTALSEAEREVAVFAAAGWPNSAIAAQRNSSVRTVDAQVAAIRHKLMIGSRSEIARHIPSELVERVRRESERRPVRARTRAHTQCPAVIKG</sequence>
<keyword evidence="3" id="KW-1185">Reference proteome</keyword>
<proteinExistence type="predicted"/>
<dbReference type="GO" id="GO:0003677">
    <property type="term" value="F:DNA binding"/>
    <property type="evidence" value="ECO:0007669"/>
    <property type="project" value="InterPro"/>
</dbReference>
<dbReference type="Gene3D" id="1.10.10.10">
    <property type="entry name" value="Winged helix-like DNA-binding domain superfamily/Winged helix DNA-binding domain"/>
    <property type="match status" value="1"/>
</dbReference>
<reference evidence="2 3" key="1">
    <citation type="submission" date="2018-09" db="EMBL/GenBank/DDBJ databases">
        <title>YIM PH21274 draft genome.</title>
        <authorList>
            <person name="Miao C."/>
        </authorList>
    </citation>
    <scope>NUCLEOTIDE SEQUENCE [LARGE SCALE GENOMIC DNA]</scope>
    <source>
        <strain evidence="2 3">YIM PH 21724</strain>
    </source>
</reference>
<dbReference type="InterPro" id="IPR016032">
    <property type="entry name" value="Sig_transdc_resp-reg_C-effctor"/>
</dbReference>